<evidence type="ECO:0000313" key="3">
    <source>
        <dbReference type="Proteomes" id="UP000515563"/>
    </source>
</evidence>
<reference evidence="3" key="1">
    <citation type="submission" date="2019-09" db="EMBL/GenBank/DDBJ databases">
        <title>Antimicrobial potential of Antarctic Bacteria.</title>
        <authorList>
            <person name="Benaud N."/>
            <person name="Edwards R.J."/>
            <person name="Ferrari B.C."/>
        </authorList>
    </citation>
    <scope>NUCLEOTIDE SEQUENCE [LARGE SCALE GENOMIC DNA]</scope>
    <source>
        <strain evidence="3">SPB151</strain>
    </source>
</reference>
<evidence type="ECO:0000256" key="1">
    <source>
        <dbReference type="SAM" id="MobiDB-lite"/>
    </source>
</evidence>
<dbReference type="GO" id="GO:0004658">
    <property type="term" value="F:propionyl-CoA carboxylase activity"/>
    <property type="evidence" value="ECO:0007669"/>
    <property type="project" value="InterPro"/>
</dbReference>
<feature type="region of interest" description="Disordered" evidence="1">
    <location>
        <begin position="58"/>
        <end position="119"/>
    </location>
</feature>
<protein>
    <submittedName>
        <fullName evidence="2">Acyl-CoA carboxylase subunit epsilon</fullName>
    </submittedName>
</protein>
<name>A0A7G6X3U7_9ACTN</name>
<dbReference type="Pfam" id="PF13822">
    <property type="entry name" value="ACC_epsilon"/>
    <property type="match status" value="1"/>
</dbReference>
<dbReference type="GO" id="GO:0003989">
    <property type="term" value="F:acetyl-CoA carboxylase activity"/>
    <property type="evidence" value="ECO:0007669"/>
    <property type="project" value="InterPro"/>
</dbReference>
<evidence type="ECO:0000313" key="2">
    <source>
        <dbReference type="EMBL" id="QNE20912.1"/>
    </source>
</evidence>
<accession>A0A7G6X3U7</accession>
<dbReference type="AlphaFoldDB" id="A0A7G6X3U7"/>
<reference evidence="2 3" key="2">
    <citation type="journal article" date="2020" name="Microbiol. Resour. Announc.">
        <title>Antarctic desert soil bacteria exhibit high novel natural product potential, evaluated through long-read genome sequencing and comparative genomics.</title>
        <authorList>
            <person name="Benaud N."/>
            <person name="Edwards R.J."/>
            <person name="Amos T.G."/>
            <person name="D'Agostino P.M."/>
            <person name="Gutierrez-Chavez C."/>
            <person name="Montgomery K."/>
            <person name="Nicetic I."/>
            <person name="Ferrari B.C."/>
        </authorList>
    </citation>
    <scope>NUCLEOTIDE SEQUENCE [LARGE SCALE GENOMIC DNA]</scope>
    <source>
        <strain evidence="2 3">SPB151</strain>
    </source>
</reference>
<feature type="compositionally biased region" description="Low complexity" evidence="1">
    <location>
        <begin position="107"/>
        <end position="117"/>
    </location>
</feature>
<dbReference type="InterPro" id="IPR032716">
    <property type="entry name" value="ACC_epsilon"/>
</dbReference>
<dbReference type="KEGG" id="kqi:F1D05_27110"/>
<proteinExistence type="predicted"/>
<sequence>MSEPDEAAKPVLRVVKGDPTPEELAALIAVVSARATAPPPAADTTRAGNWATYWRNARSPFRPGPRPLARQRPPVAHPAPWGNHGRLLSRATGNRRSRAQVPRSARRCPGPLRRPLPVARDTSRPFLAAFRSRNWSCWHNRSHGQICGQRRSS</sequence>
<dbReference type="Proteomes" id="UP000515563">
    <property type="component" value="Chromosome"/>
</dbReference>
<dbReference type="EMBL" id="CP043661">
    <property type="protein sequence ID" value="QNE20912.1"/>
    <property type="molecule type" value="Genomic_DNA"/>
</dbReference>
<keyword evidence="3" id="KW-1185">Reference proteome</keyword>
<organism evidence="2 3">
    <name type="scientific">Kribbella qitaiheensis</name>
    <dbReference type="NCBI Taxonomy" id="1544730"/>
    <lineage>
        <taxon>Bacteria</taxon>
        <taxon>Bacillati</taxon>
        <taxon>Actinomycetota</taxon>
        <taxon>Actinomycetes</taxon>
        <taxon>Propionibacteriales</taxon>
        <taxon>Kribbellaceae</taxon>
        <taxon>Kribbella</taxon>
    </lineage>
</organism>
<gene>
    <name evidence="2" type="ORF">F1D05_27110</name>
</gene>
<dbReference type="RefSeq" id="WP_185443316.1">
    <property type="nucleotide sequence ID" value="NZ_CP043661.1"/>
</dbReference>